<protein>
    <recommendedName>
        <fullName evidence="1">Type VI secretion system spike protein VgrG3-like C-terminal domain-containing protein</fullName>
    </recommendedName>
</protein>
<sequence length="889" mass="96753">MTETTTSKVEKWAYPLKVGAAEATDPQQYYDALAKAKAGFYPVGSNGLWHGGIHFDEGTGLVTDLTEVRCIADGEVVAYRIDEIYPTSDYSGSPASPFSTGFVLVKHVLTPPAVNAATTPSAAGNAASGPRLTFYSLYMHLLDWKTYQENPSLKRPAYWGGGLSSVKANAPDALLGLRVRADKSSQSAELAVLPRGTAVTTKAAPATQKWLEIVSVSPPVSGLAQNMGWVFKKEMHHVSGDQYLIDKEAKDPVPEYKNGANIRDLATGQVISFLPAGTQVKVVSGPGQYKKLVEIVAGEAFPKLASNINPAGLGKIFAASLEELNEPQKPWGEVCVLPVPVKIKAGERIGHAGKYKNNGDATSKSVLHLEVFSSDDVPAFIESCKPIGAAFPEDQKKLIMIHKEASQVVSHADGINNAHPPIASPSSPKVGFNTIIPVDVLSRMSADRKIKVGGGTAGAESLWWRVDKKFADEAGRPLDGWLHEQTLITTRHSGWEWIGFQYLTETVSNVENLAGHLDAQGALTEEEIPNYSAQLNIADGGPIREWLYKTIDTDSDTKLSVEEIKSALAKFWFAQPISQLISKYESEWLWNEGKWSELDPLMKDSSGVVNPDWIVEKKRIEKLSWWAQLASKQAITGDGNVWHFHPVGLLGNFYVSRMRRDYDLGTLSSHYETGGRGSITVSGGAGDAGGVSYGAYQMTSQVKIKNPDGSFTVTNGGTVKKFVNWSGMPWTSEFSGLTPGSAAFTSKWKELVETKGQEFVDVEHEFIKVSHFDIQIQKIISDAGIDLRYHSHTINDVVWSTAVQQGPGASIIVKAIDGLGIPHEETKAYDEKLIDAIYNERGRKIVGGTSDGQLYYFSKNSIAVQQGVADRFVSEKAKAQGRLKDESGY</sequence>
<dbReference type="InterPro" id="IPR049073">
    <property type="entry name" value="T6SS_VgrG3-like_C"/>
</dbReference>
<dbReference type="AlphaFoldDB" id="A0A1H5NKN3"/>
<gene>
    <name evidence="2" type="ORF">SAMN04490194_6138</name>
</gene>
<evidence type="ECO:0000313" key="2">
    <source>
        <dbReference type="EMBL" id="SEF01431.1"/>
    </source>
</evidence>
<feature type="domain" description="Type VI secretion system spike protein VgrG3-like C-terminal" evidence="1">
    <location>
        <begin position="664"/>
        <end position="876"/>
    </location>
</feature>
<dbReference type="EMBL" id="FNTY01000002">
    <property type="protein sequence ID" value="SEF01431.1"/>
    <property type="molecule type" value="Genomic_DNA"/>
</dbReference>
<reference evidence="2 3" key="1">
    <citation type="submission" date="2016-10" db="EMBL/GenBank/DDBJ databases">
        <authorList>
            <person name="de Groot N.N."/>
        </authorList>
    </citation>
    <scope>NUCLEOTIDE SEQUENCE [LARGE SCALE GENOMIC DNA]</scope>
    <source>
        <strain evidence="2 3">BS3662</strain>
    </source>
</reference>
<evidence type="ECO:0000259" key="1">
    <source>
        <dbReference type="Pfam" id="PF21277"/>
    </source>
</evidence>
<dbReference type="Proteomes" id="UP000198985">
    <property type="component" value="Unassembled WGS sequence"/>
</dbReference>
<organism evidence="2 3">
    <name type="scientific">Pseudomonas migulae</name>
    <dbReference type="NCBI Taxonomy" id="78543"/>
    <lineage>
        <taxon>Bacteria</taxon>
        <taxon>Pseudomonadati</taxon>
        <taxon>Pseudomonadota</taxon>
        <taxon>Gammaproteobacteria</taxon>
        <taxon>Pseudomonadales</taxon>
        <taxon>Pseudomonadaceae</taxon>
        <taxon>Pseudomonas</taxon>
    </lineage>
</organism>
<dbReference type="RefSeq" id="WP_139273136.1">
    <property type="nucleotide sequence ID" value="NZ_FNTY01000002.1"/>
</dbReference>
<evidence type="ECO:0000313" key="3">
    <source>
        <dbReference type="Proteomes" id="UP000198985"/>
    </source>
</evidence>
<dbReference type="Pfam" id="PF21277">
    <property type="entry name" value="T6SS_VgrG3-like_C"/>
    <property type="match status" value="1"/>
</dbReference>
<name>A0A1H5NKN3_9PSED</name>
<accession>A0A1H5NKN3</accession>
<proteinExistence type="predicted"/>